<evidence type="ECO:0000313" key="2">
    <source>
        <dbReference type="Proteomes" id="UP001215598"/>
    </source>
</evidence>
<keyword evidence="2" id="KW-1185">Reference proteome</keyword>
<accession>A0AAD7NBP8</accession>
<dbReference type="AlphaFoldDB" id="A0AAD7NBP8"/>
<protein>
    <submittedName>
        <fullName evidence="1">Uncharacterized protein</fullName>
    </submittedName>
</protein>
<reference evidence="1" key="1">
    <citation type="submission" date="2023-03" db="EMBL/GenBank/DDBJ databases">
        <title>Massive genome expansion in bonnet fungi (Mycena s.s.) driven by repeated elements and novel gene families across ecological guilds.</title>
        <authorList>
            <consortium name="Lawrence Berkeley National Laboratory"/>
            <person name="Harder C.B."/>
            <person name="Miyauchi S."/>
            <person name="Viragh M."/>
            <person name="Kuo A."/>
            <person name="Thoen E."/>
            <person name="Andreopoulos B."/>
            <person name="Lu D."/>
            <person name="Skrede I."/>
            <person name="Drula E."/>
            <person name="Henrissat B."/>
            <person name="Morin E."/>
            <person name="Kohler A."/>
            <person name="Barry K."/>
            <person name="LaButti K."/>
            <person name="Morin E."/>
            <person name="Salamov A."/>
            <person name="Lipzen A."/>
            <person name="Mereny Z."/>
            <person name="Hegedus B."/>
            <person name="Baldrian P."/>
            <person name="Stursova M."/>
            <person name="Weitz H."/>
            <person name="Taylor A."/>
            <person name="Grigoriev I.V."/>
            <person name="Nagy L.G."/>
            <person name="Martin F."/>
            <person name="Kauserud H."/>
        </authorList>
    </citation>
    <scope>NUCLEOTIDE SEQUENCE</scope>
    <source>
        <strain evidence="1">CBHHK182m</strain>
    </source>
</reference>
<name>A0AAD7NBP8_9AGAR</name>
<evidence type="ECO:0000313" key="1">
    <source>
        <dbReference type="EMBL" id="KAJ7753577.1"/>
    </source>
</evidence>
<comment type="caution">
    <text evidence="1">The sequence shown here is derived from an EMBL/GenBank/DDBJ whole genome shotgun (WGS) entry which is preliminary data.</text>
</comment>
<gene>
    <name evidence="1" type="ORF">B0H16DRAFT_1723193</name>
</gene>
<sequence length="301" mass="34100">MDRRSSDFGNWLVRPPRNFPKSYDSGCLPHAHLLLLTTTTACTVLRPRALSPPLGLQCASILFPPRYEFSPALPRTFALGLVFFSSFWLYPRLIVYFFSSSPYAFDTAMNSFSLNDLCLRMHRVRPFRYRGPLFTRESIQSSEGLSASLRVRYGASSPLFLHSQVFSGNGPLKGTRPTIVLQRTLPFYAQRTPHRRGAPIVDKAQVARGDEEPLRAWINWVFAQRPVRLHLPSRKAPAHRFCSLHDRSHSSRQCGPSFNTTMESFHYPVTIRSEDSVIRRAHEGVFSRKGTGLLLSDATGS</sequence>
<dbReference type="EMBL" id="JARKIB010000055">
    <property type="protein sequence ID" value="KAJ7753577.1"/>
    <property type="molecule type" value="Genomic_DNA"/>
</dbReference>
<proteinExistence type="predicted"/>
<dbReference type="Proteomes" id="UP001215598">
    <property type="component" value="Unassembled WGS sequence"/>
</dbReference>
<organism evidence="1 2">
    <name type="scientific">Mycena metata</name>
    <dbReference type="NCBI Taxonomy" id="1033252"/>
    <lineage>
        <taxon>Eukaryota</taxon>
        <taxon>Fungi</taxon>
        <taxon>Dikarya</taxon>
        <taxon>Basidiomycota</taxon>
        <taxon>Agaricomycotina</taxon>
        <taxon>Agaricomycetes</taxon>
        <taxon>Agaricomycetidae</taxon>
        <taxon>Agaricales</taxon>
        <taxon>Marasmiineae</taxon>
        <taxon>Mycenaceae</taxon>
        <taxon>Mycena</taxon>
    </lineage>
</organism>